<evidence type="ECO:0000256" key="6">
    <source>
        <dbReference type="ARBA" id="ARBA00023136"/>
    </source>
</evidence>
<dbReference type="Pfam" id="PF01553">
    <property type="entry name" value="Acyltransferase"/>
    <property type="match status" value="1"/>
</dbReference>
<dbReference type="GO" id="GO:0006629">
    <property type="term" value="P:lipid metabolic process"/>
    <property type="evidence" value="ECO:0007669"/>
    <property type="project" value="UniProtKB-KW"/>
</dbReference>
<dbReference type="AlphaFoldDB" id="Q5P067"/>
<organism evidence="9 10">
    <name type="scientific">Aromatoleum aromaticum (strain DSM 19018 / LMG 30748 / EbN1)</name>
    <name type="common">Azoarcus sp. (strain EbN1)</name>
    <dbReference type="NCBI Taxonomy" id="76114"/>
    <lineage>
        <taxon>Bacteria</taxon>
        <taxon>Pseudomonadati</taxon>
        <taxon>Pseudomonadota</taxon>
        <taxon>Betaproteobacteria</taxon>
        <taxon>Rhodocyclales</taxon>
        <taxon>Rhodocyclaceae</taxon>
        <taxon>Aromatoleum</taxon>
    </lineage>
</organism>
<name>Q5P067_AROAE</name>
<reference evidence="9 10" key="1">
    <citation type="journal article" date="2005" name="Arch. Microbiol.">
        <title>The genome sequence of an anaerobic aromatic-degrading denitrifying bacterium, strain EbN1.</title>
        <authorList>
            <person name="Rabus R."/>
            <person name="Kube M."/>
            <person name="Heider J."/>
            <person name="Beck A."/>
            <person name="Heitmann K."/>
            <person name="Widdel F."/>
            <person name="Reinhardt R."/>
        </authorList>
    </citation>
    <scope>NUCLEOTIDE SEQUENCE [LARGE SCALE GENOMIC DNA]</scope>
    <source>
        <strain evidence="9 10">EbN1</strain>
    </source>
</reference>
<dbReference type="SMART" id="SM00563">
    <property type="entry name" value="PlsC"/>
    <property type="match status" value="1"/>
</dbReference>
<dbReference type="SUPFAM" id="SSF69593">
    <property type="entry name" value="Glycerol-3-phosphate (1)-acyltransferase"/>
    <property type="match status" value="1"/>
</dbReference>
<protein>
    <submittedName>
        <fullName evidence="9">1-acylglycerol-3-phosphate O-acyltransferase</fullName>
        <ecNumber evidence="9">2.3.1.51</ecNumber>
    </submittedName>
</protein>
<comment type="subcellular location">
    <subcellularLocation>
        <location evidence="1">Membrane</location>
    </subcellularLocation>
</comment>
<gene>
    <name evidence="9" type="primary">plsC</name>
    <name evidence="9" type="ORF">ebA5567</name>
</gene>
<keyword evidence="7 9" id="KW-0012">Acyltransferase</keyword>
<dbReference type="PANTHER" id="PTHR23063:SF52">
    <property type="entry name" value="LYSOPHOSPHATIDYLCHOLINE ACYLTRANSFERASE"/>
    <property type="match status" value="1"/>
</dbReference>
<dbReference type="KEGG" id="eba:ebA5567"/>
<dbReference type="GO" id="GO:0016020">
    <property type="term" value="C:membrane"/>
    <property type="evidence" value="ECO:0007669"/>
    <property type="project" value="UniProtKB-SubCell"/>
</dbReference>
<dbReference type="PANTHER" id="PTHR23063">
    <property type="entry name" value="PHOSPHOLIPID ACYLTRANSFERASE"/>
    <property type="match status" value="1"/>
</dbReference>
<feature type="domain" description="Phospholipid/glycerol acyltransferase" evidence="8">
    <location>
        <begin position="72"/>
        <end position="184"/>
    </location>
</feature>
<sequence length="259" mass="27555">MTVAAEVSAARRCWRLLRLAHHLLLGAAATLLVVPALPAPARRRVRQIWSQRLLRVLGIRVELDGPAPPPHSLIVANHVSWVDVFAINALAPAAFVAKAEVRTWPLVGWLAARHDTLFLRRGSAADARRTEQAITAAIAAGACVAVFPEGTTTDGSRLLHFHAALLQGAVAARRPVVPLALRYEDARGSRSAAAAYAGDTTLWQSLQSIVRTSDLTLKLASGAPLTTAGADRKAVARRARTVIADALFVGEADAIRHAA</sequence>
<evidence type="ECO:0000256" key="7">
    <source>
        <dbReference type="ARBA" id="ARBA00023315"/>
    </source>
</evidence>
<keyword evidence="6" id="KW-0472">Membrane</keyword>
<dbReference type="RefSeq" id="WP_011238963.1">
    <property type="nucleotide sequence ID" value="NC_006513.1"/>
</dbReference>
<dbReference type="Proteomes" id="UP000006552">
    <property type="component" value="Chromosome"/>
</dbReference>
<evidence type="ECO:0000313" key="10">
    <source>
        <dbReference type="Proteomes" id="UP000006552"/>
    </source>
</evidence>
<accession>Q5P067</accession>
<dbReference type="HOGENOM" id="CLU_027938_0_1_4"/>
<dbReference type="EC" id="2.3.1.51" evidence="9"/>
<dbReference type="EMBL" id="CR555306">
    <property type="protein sequence ID" value="CAI09297.1"/>
    <property type="molecule type" value="Genomic_DNA"/>
</dbReference>
<dbReference type="CDD" id="cd07989">
    <property type="entry name" value="LPLAT_AGPAT-like"/>
    <property type="match status" value="1"/>
</dbReference>
<evidence type="ECO:0000256" key="4">
    <source>
        <dbReference type="ARBA" id="ARBA00022989"/>
    </source>
</evidence>
<evidence type="ECO:0000256" key="2">
    <source>
        <dbReference type="ARBA" id="ARBA00022679"/>
    </source>
</evidence>
<proteinExistence type="predicted"/>
<dbReference type="GO" id="GO:0003841">
    <property type="term" value="F:1-acylglycerol-3-phosphate O-acyltransferase activity"/>
    <property type="evidence" value="ECO:0007669"/>
    <property type="project" value="UniProtKB-EC"/>
</dbReference>
<keyword evidence="4" id="KW-1133">Transmembrane helix</keyword>
<keyword evidence="5" id="KW-0443">Lipid metabolism</keyword>
<evidence type="ECO:0000259" key="8">
    <source>
        <dbReference type="SMART" id="SM00563"/>
    </source>
</evidence>
<keyword evidence="3" id="KW-0812">Transmembrane</keyword>
<evidence type="ECO:0000256" key="5">
    <source>
        <dbReference type="ARBA" id="ARBA00023098"/>
    </source>
</evidence>
<keyword evidence="10" id="KW-1185">Reference proteome</keyword>
<evidence type="ECO:0000313" key="9">
    <source>
        <dbReference type="EMBL" id="CAI09297.1"/>
    </source>
</evidence>
<keyword evidence="2 9" id="KW-0808">Transferase</keyword>
<evidence type="ECO:0000256" key="1">
    <source>
        <dbReference type="ARBA" id="ARBA00004370"/>
    </source>
</evidence>
<dbReference type="eggNOG" id="COG0204">
    <property type="taxonomic scope" value="Bacteria"/>
</dbReference>
<evidence type="ECO:0000256" key="3">
    <source>
        <dbReference type="ARBA" id="ARBA00022692"/>
    </source>
</evidence>
<dbReference type="InterPro" id="IPR002123">
    <property type="entry name" value="Plipid/glycerol_acylTrfase"/>
</dbReference>
<dbReference type="STRING" id="76114.ebA5567"/>